<evidence type="ECO:0000313" key="3">
    <source>
        <dbReference type="Proteomes" id="UP000245060"/>
    </source>
</evidence>
<comment type="caution">
    <text evidence="2">The sequence shown here is derived from an EMBL/GenBank/DDBJ whole genome shotgun (WGS) entry which is preliminary data.</text>
</comment>
<organism evidence="2 4">
    <name type="scientific">Mycobacterium montefiorense</name>
    <dbReference type="NCBI Taxonomy" id="154654"/>
    <lineage>
        <taxon>Bacteria</taxon>
        <taxon>Bacillati</taxon>
        <taxon>Actinomycetota</taxon>
        <taxon>Actinomycetes</taxon>
        <taxon>Mycobacteriales</taxon>
        <taxon>Mycobacteriaceae</taxon>
        <taxon>Mycobacterium</taxon>
        <taxon>Mycobacterium simiae complex</taxon>
    </lineage>
</organism>
<reference evidence="1" key="1">
    <citation type="journal article" date="2018" name="Genome Announc.">
        <title>Draft Genome Sequence of Mycobacterium montefiorense Isolated from Japanese Black Salamander (Hynobius nigrescens).</title>
        <authorList>
            <person name="Fukano H."/>
            <person name="Yoshida M."/>
            <person name="Shimizu A."/>
            <person name="Iwao H."/>
            <person name="Katayama Y."/>
            <person name="Omatsu T."/>
            <person name="Mizutani T."/>
            <person name="Kurata O."/>
            <person name="Wada S."/>
            <person name="Hoshino Y."/>
        </authorList>
    </citation>
    <scope>NUCLEOTIDE SEQUENCE</scope>
    <source>
        <strain evidence="1">BS</strain>
    </source>
</reference>
<name>A0AA37PRX9_9MYCO</name>
<sequence length="74" mass="8023">MARSVLDLLELGYVPLQDSAERMGISVERVQDLVKRGVLRASSDGLYVQPAIVSGSIGPLVEDPPSCCLIHRDM</sequence>
<dbReference type="Proteomes" id="UP001139505">
    <property type="component" value="Unassembled WGS sequence"/>
</dbReference>
<protein>
    <submittedName>
        <fullName evidence="2">Uncharacterized protein</fullName>
    </submittedName>
</protein>
<evidence type="ECO:0000313" key="1">
    <source>
        <dbReference type="EMBL" id="GBG35819.1"/>
    </source>
</evidence>
<gene>
    <name evidence="1" type="ORF">MmonteBS_01910</name>
    <name evidence="2" type="ORF">NJB18185_51500</name>
</gene>
<dbReference type="Proteomes" id="UP000245060">
    <property type="component" value="Unassembled WGS sequence"/>
</dbReference>
<dbReference type="EMBL" id="BFCH01000001">
    <property type="protein sequence ID" value="GBG35819.1"/>
    <property type="molecule type" value="Genomic_DNA"/>
</dbReference>
<dbReference type="EMBL" id="BQYH01000074">
    <property type="protein sequence ID" value="GKU75379.1"/>
    <property type="molecule type" value="Genomic_DNA"/>
</dbReference>
<dbReference type="AlphaFoldDB" id="A0AA37PRX9"/>
<reference evidence="2" key="3">
    <citation type="journal article" date="2022" name="Microbiol. Resour. Announc.">
        <title>Draft Genome Sequences of Eight Mycobacterium montefiorense Strains Isolated from Salamanders in Captivity.</title>
        <authorList>
            <person name="Komine T."/>
            <person name="Ihara H."/>
            <person name="Fukano H."/>
            <person name="Hoshino Y."/>
            <person name="Kurata O."/>
            <person name="Wada S."/>
        </authorList>
    </citation>
    <scope>NUCLEOTIDE SEQUENCE</scope>
    <source>
        <strain evidence="2">NJB18185</strain>
    </source>
</reference>
<accession>A0AA37PRX9</accession>
<keyword evidence="3" id="KW-1185">Reference proteome</keyword>
<evidence type="ECO:0000313" key="2">
    <source>
        <dbReference type="EMBL" id="GKU75379.1"/>
    </source>
</evidence>
<reference evidence="2" key="4">
    <citation type="submission" date="2022-04" db="EMBL/GenBank/DDBJ databases">
        <authorList>
            <person name="Komine T."/>
            <person name="Fukano H."/>
            <person name="Wada S."/>
        </authorList>
    </citation>
    <scope>NUCLEOTIDE SEQUENCE</scope>
    <source>
        <strain evidence="2">NJB18185</strain>
    </source>
</reference>
<evidence type="ECO:0000313" key="4">
    <source>
        <dbReference type="Proteomes" id="UP001139505"/>
    </source>
</evidence>
<reference evidence="3" key="2">
    <citation type="submission" date="2018-04" db="EMBL/GenBank/DDBJ databases">
        <title>Draft genome sequence of Mycobacterium montefiorense isolated from Japanese black salamander.</title>
        <authorList>
            <person name="Fukano H."/>
            <person name="Yoshida M."/>
            <person name="Shimizu A."/>
            <person name="Iwao H."/>
            <person name="Kurata O."/>
            <person name="Katayama Y."/>
            <person name="Omatsu T."/>
            <person name="Mizutani T."/>
            <person name="Wada S."/>
            <person name="Hoshino Y."/>
        </authorList>
    </citation>
    <scope>NUCLEOTIDE SEQUENCE [LARGE SCALE GENOMIC DNA]</scope>
    <source>
        <strain evidence="3">BS</strain>
    </source>
</reference>
<proteinExistence type="predicted"/>